<comment type="subcellular location">
    <subcellularLocation>
        <location evidence="1">Cell membrane</location>
        <topology evidence="1">Multi-pass membrane protein</topology>
    </subcellularLocation>
</comment>
<feature type="transmembrane region" description="Helical" evidence="6">
    <location>
        <begin position="155"/>
        <end position="175"/>
    </location>
</feature>
<protein>
    <submittedName>
        <fullName evidence="7">Probable cell division protein ytgP</fullName>
    </submittedName>
</protein>
<dbReference type="RefSeq" id="WP_095066332.1">
    <property type="nucleotide sequence ID" value="NZ_LT906470.1"/>
</dbReference>
<dbReference type="Proteomes" id="UP000214973">
    <property type="component" value="Chromosome 1"/>
</dbReference>
<feature type="transmembrane region" description="Helical" evidence="6">
    <location>
        <begin position="419"/>
        <end position="439"/>
    </location>
</feature>
<keyword evidence="3 6" id="KW-0812">Transmembrane</keyword>
<dbReference type="CDD" id="cd13124">
    <property type="entry name" value="MATE_SpoVB_like"/>
    <property type="match status" value="1"/>
</dbReference>
<dbReference type="PANTHER" id="PTHR30250">
    <property type="entry name" value="PST FAMILY PREDICTED COLANIC ACID TRANSPORTER"/>
    <property type="match status" value="1"/>
</dbReference>
<keyword evidence="7" id="KW-0131">Cell cycle</keyword>
<evidence type="ECO:0000256" key="3">
    <source>
        <dbReference type="ARBA" id="ARBA00022692"/>
    </source>
</evidence>
<accession>A0A239ZL04</accession>
<feature type="transmembrane region" description="Helical" evidence="6">
    <location>
        <begin position="280"/>
        <end position="308"/>
    </location>
</feature>
<feature type="transmembrane region" description="Helical" evidence="6">
    <location>
        <begin position="7"/>
        <end position="33"/>
    </location>
</feature>
<dbReference type="InterPro" id="IPR002797">
    <property type="entry name" value="Polysacc_synth"/>
</dbReference>
<keyword evidence="5 6" id="KW-0472">Membrane</keyword>
<evidence type="ECO:0000256" key="2">
    <source>
        <dbReference type="ARBA" id="ARBA00022475"/>
    </source>
</evidence>
<keyword evidence="4 6" id="KW-1133">Transmembrane helix</keyword>
<feature type="transmembrane region" description="Helical" evidence="6">
    <location>
        <begin position="329"/>
        <end position="352"/>
    </location>
</feature>
<dbReference type="Pfam" id="PF01943">
    <property type="entry name" value="Polysacc_synt"/>
    <property type="match status" value="1"/>
</dbReference>
<evidence type="ECO:0000256" key="6">
    <source>
        <dbReference type="SAM" id="Phobius"/>
    </source>
</evidence>
<keyword evidence="8" id="KW-1185">Reference proteome</keyword>
<dbReference type="KEGG" id="vrm:44547418_01441"/>
<feature type="transmembrane region" description="Helical" evidence="6">
    <location>
        <begin position="451"/>
        <end position="470"/>
    </location>
</feature>
<proteinExistence type="predicted"/>
<gene>
    <name evidence="7" type="primary">ytgP_2</name>
    <name evidence="7" type="ORF">SAMEA44547418_01441</name>
</gene>
<name>A0A239ZL04_9FIRM</name>
<feature type="transmembrane region" description="Helical" evidence="6">
    <location>
        <begin position="121"/>
        <end position="143"/>
    </location>
</feature>
<dbReference type="PANTHER" id="PTHR30250:SF21">
    <property type="entry name" value="LIPID II FLIPPASE MURJ"/>
    <property type="match status" value="1"/>
</dbReference>
<evidence type="ECO:0000313" key="8">
    <source>
        <dbReference type="Proteomes" id="UP000214973"/>
    </source>
</evidence>
<evidence type="ECO:0000256" key="1">
    <source>
        <dbReference type="ARBA" id="ARBA00004651"/>
    </source>
</evidence>
<feature type="transmembrane region" description="Helical" evidence="6">
    <location>
        <begin position="482"/>
        <end position="501"/>
    </location>
</feature>
<feature type="transmembrane region" description="Helical" evidence="6">
    <location>
        <begin position="235"/>
        <end position="260"/>
    </location>
</feature>
<dbReference type="AlphaFoldDB" id="A0A239ZL04"/>
<dbReference type="InterPro" id="IPR050833">
    <property type="entry name" value="Poly_Biosynth_Transport"/>
</dbReference>
<keyword evidence="7" id="KW-0132">Cell division</keyword>
<reference evidence="7 8" key="1">
    <citation type="submission" date="2017-06" db="EMBL/GenBank/DDBJ databases">
        <authorList>
            <consortium name="Pathogen Informatics"/>
        </authorList>
    </citation>
    <scope>NUCLEOTIDE SEQUENCE [LARGE SCALE GENOMIC DNA]</scope>
    <source>
        <strain evidence="7 8">NCTC12018</strain>
    </source>
</reference>
<feature type="transmembrane region" description="Helical" evidence="6">
    <location>
        <begin position="181"/>
        <end position="206"/>
    </location>
</feature>
<organism evidence="7 8">
    <name type="scientific">Veillonella rodentium</name>
    <dbReference type="NCBI Taxonomy" id="248315"/>
    <lineage>
        <taxon>Bacteria</taxon>
        <taxon>Bacillati</taxon>
        <taxon>Bacillota</taxon>
        <taxon>Negativicutes</taxon>
        <taxon>Veillonellales</taxon>
        <taxon>Veillonellaceae</taxon>
        <taxon>Veillonella</taxon>
    </lineage>
</organism>
<feature type="transmembrane region" description="Helical" evidence="6">
    <location>
        <begin position="358"/>
        <end position="377"/>
    </location>
</feature>
<sequence>MNRFLKGAMILTLAGIIVKIIGAFSKVLIARILGGEGIGLYMMAYPIYQIIVSISASGIPVAISIMIAEKLANDDIRGVQKVFFVSLRTLTVLGVVFSLALYSSAQWLVDYHIITDARALTAIQLLSPAILVVTILSCFRGYFQGFQYMVPTGTSQVFEQIFRVSSMVGLAYYFIDRGLHLAAGGATFATFPGVLAGLLVLIYFYYRQRHVRQQMLMHQNPQVSAESTTTVVKRLFSLAIPVSMANIMLPMVSLIDTFIVPKRLMDIGYYLHEATTQFGYLTGMATSLIGLPIILTTSLAASLVPAVSEAHAQKDMHRIVQRSGSAIKIANMFTIPACVGLCVLATPISQLIYATPNAGPVIAVISLSIVFLGWQQVTAGILQGLGRTMIPMAAIFIGLLAKTVLDYKLTGTVELGINGAAWATNFNFAIAALINYTFVKRYVGAVLNKMELLKIIVSAMAMGGATQVIYVSTVDLLDNGGAVAMAILVAIFVYCLSLWLTKAIVKDDIYYFPIIGKRLQARRNREEAKLYEQQY</sequence>
<dbReference type="EMBL" id="LT906470">
    <property type="protein sequence ID" value="SNV71480.1"/>
    <property type="molecule type" value="Genomic_DNA"/>
</dbReference>
<dbReference type="InterPro" id="IPR024923">
    <property type="entry name" value="PG_synth_SpoVB"/>
</dbReference>
<evidence type="ECO:0000313" key="7">
    <source>
        <dbReference type="EMBL" id="SNV71480.1"/>
    </source>
</evidence>
<evidence type="ECO:0000256" key="4">
    <source>
        <dbReference type="ARBA" id="ARBA00022989"/>
    </source>
</evidence>
<dbReference type="GO" id="GO:0051301">
    <property type="term" value="P:cell division"/>
    <property type="evidence" value="ECO:0007669"/>
    <property type="project" value="UniProtKB-KW"/>
</dbReference>
<feature type="transmembrane region" description="Helical" evidence="6">
    <location>
        <begin position="89"/>
        <end position="109"/>
    </location>
</feature>
<evidence type="ECO:0000256" key="5">
    <source>
        <dbReference type="ARBA" id="ARBA00023136"/>
    </source>
</evidence>
<keyword evidence="2" id="KW-1003">Cell membrane</keyword>
<feature type="transmembrane region" description="Helical" evidence="6">
    <location>
        <begin position="389"/>
        <end position="407"/>
    </location>
</feature>
<feature type="transmembrane region" description="Helical" evidence="6">
    <location>
        <begin position="45"/>
        <end position="68"/>
    </location>
</feature>
<dbReference type="PIRSF" id="PIRSF038958">
    <property type="entry name" value="PG_synth_SpoVB"/>
    <property type="match status" value="1"/>
</dbReference>
<dbReference type="GO" id="GO:0005886">
    <property type="term" value="C:plasma membrane"/>
    <property type="evidence" value="ECO:0007669"/>
    <property type="project" value="UniProtKB-SubCell"/>
</dbReference>